<dbReference type="GO" id="GO:0000329">
    <property type="term" value="C:fungal-type vacuole membrane"/>
    <property type="evidence" value="ECO:0007669"/>
    <property type="project" value="TreeGrafter"/>
</dbReference>
<dbReference type="GO" id="GO:0046961">
    <property type="term" value="F:proton-transporting ATPase activity, rotational mechanism"/>
    <property type="evidence" value="ECO:0007669"/>
    <property type="project" value="UniProtKB-UniRule"/>
</dbReference>
<dbReference type="InterPro" id="IPR038497">
    <property type="entry name" value="ATPase_V1-cplx_hsu_C_sf"/>
</dbReference>
<dbReference type="InterPro" id="IPR011989">
    <property type="entry name" value="ARM-like"/>
</dbReference>
<sequence>MSLDPPTYLASLQGNIRQRLIPWDGAVRAGTLTEEQLARIRAVDKVKKDVRKQTIEADLDGYRVLFVGGDGKKSVLELAAKRQDVVQYILVLLKDLLDTVPALSKALVENGDPYRHFLPLLKSAQPGDAIPLLTSTVLVSLMAGSRDEASATVDKALPLIFNYLSSLAKNSDAGLQDIGVQEFSSLLYGSATRRQFWTQRGETVSPLIDILKAAAGIGKDSSAASLVGGSSTTANRSGFEGSLSGGVGLQLLYHVLLVMWQLSFEAAEIGAALNKEHDIVFLYTQLLRLSPKEKTSRLLLATLYNILSANQDELLGIAVSARLPSLLQNLQTRQFNDPDLRDDLDRLRELLEEYTKTKTTFDEYVAEINQGHLRWTPPHRNTVFWAENARKILDYENGALIRKLAEIIKEPWENEKSVLAVACNDIGYLVREVPEKRYQLEKHGLKTRVMELMGDSDENVRWESLRALGGWLQYSFDTK</sequence>
<comment type="function">
    <text evidence="5">Subunit of the V1 complex of vacuolar(H+)-ATPase (V-ATPase), a multisubunit enzyme composed of a peripheral complex (V1) that hydrolyzes ATP and a membrane integral complex (V0) that translocates protons. V-ATPase is responsible for acidifying and maintaining the pH of intracellular compartments.</text>
</comment>
<dbReference type="InterPro" id="IPR004908">
    <property type="entry name" value="ATPase_V1-cplx_hsu"/>
</dbReference>
<dbReference type="FunFam" id="1.25.40.150:FF:000002">
    <property type="entry name" value="V-type proton ATPase subunit H"/>
    <property type="match status" value="1"/>
</dbReference>
<organism evidence="7 8">
    <name type="scientific">Cladorrhinum samala</name>
    <dbReference type="NCBI Taxonomy" id="585594"/>
    <lineage>
        <taxon>Eukaryota</taxon>
        <taxon>Fungi</taxon>
        <taxon>Dikarya</taxon>
        <taxon>Ascomycota</taxon>
        <taxon>Pezizomycotina</taxon>
        <taxon>Sordariomycetes</taxon>
        <taxon>Sordariomycetidae</taxon>
        <taxon>Sordariales</taxon>
        <taxon>Podosporaceae</taxon>
        <taxon>Cladorrhinum</taxon>
    </lineage>
</organism>
<evidence type="ECO:0000256" key="5">
    <source>
        <dbReference type="PIRNR" id="PIRNR032184"/>
    </source>
</evidence>
<evidence type="ECO:0000256" key="1">
    <source>
        <dbReference type="ARBA" id="ARBA00008613"/>
    </source>
</evidence>
<dbReference type="PIRSF" id="PIRSF032184">
    <property type="entry name" value="ATPase_V1_H"/>
    <property type="match status" value="1"/>
</dbReference>
<proteinExistence type="inferred from homology"/>
<dbReference type="AlphaFoldDB" id="A0AAV9HJP1"/>
<keyword evidence="8" id="KW-1185">Reference proteome</keyword>
<reference evidence="7" key="1">
    <citation type="journal article" date="2023" name="Mol. Phylogenet. Evol.">
        <title>Genome-scale phylogeny and comparative genomics of the fungal order Sordariales.</title>
        <authorList>
            <person name="Hensen N."/>
            <person name="Bonometti L."/>
            <person name="Westerberg I."/>
            <person name="Brannstrom I.O."/>
            <person name="Guillou S."/>
            <person name="Cros-Aarteil S."/>
            <person name="Calhoun S."/>
            <person name="Haridas S."/>
            <person name="Kuo A."/>
            <person name="Mondo S."/>
            <person name="Pangilinan J."/>
            <person name="Riley R."/>
            <person name="LaButti K."/>
            <person name="Andreopoulos B."/>
            <person name="Lipzen A."/>
            <person name="Chen C."/>
            <person name="Yan M."/>
            <person name="Daum C."/>
            <person name="Ng V."/>
            <person name="Clum A."/>
            <person name="Steindorff A."/>
            <person name="Ohm R.A."/>
            <person name="Martin F."/>
            <person name="Silar P."/>
            <person name="Natvig D.O."/>
            <person name="Lalanne C."/>
            <person name="Gautier V."/>
            <person name="Ament-Velasquez S.L."/>
            <person name="Kruys A."/>
            <person name="Hutchinson M.I."/>
            <person name="Powell A.J."/>
            <person name="Barry K."/>
            <person name="Miller A.N."/>
            <person name="Grigoriev I.V."/>
            <person name="Debuchy R."/>
            <person name="Gladieux P."/>
            <person name="Hiltunen Thoren M."/>
            <person name="Johannesson H."/>
        </authorList>
    </citation>
    <scope>NUCLEOTIDE SEQUENCE</scope>
    <source>
        <strain evidence="7">PSN324</strain>
    </source>
</reference>
<dbReference type="SUPFAM" id="SSF48371">
    <property type="entry name" value="ARM repeat"/>
    <property type="match status" value="1"/>
</dbReference>
<gene>
    <name evidence="7" type="ORF">QBC42DRAFT_270910</name>
</gene>
<accession>A0AAV9HJP1</accession>
<dbReference type="Pfam" id="PF03224">
    <property type="entry name" value="V-ATPase_H_N"/>
    <property type="match status" value="1"/>
</dbReference>
<comment type="caution">
    <text evidence="7">The sequence shown here is derived from an EMBL/GenBank/DDBJ whole genome shotgun (WGS) entry which is preliminary data.</text>
</comment>
<dbReference type="Gene3D" id="1.25.10.10">
    <property type="entry name" value="Leucine-rich Repeat Variant"/>
    <property type="match status" value="1"/>
</dbReference>
<dbReference type="InterPro" id="IPR016024">
    <property type="entry name" value="ARM-type_fold"/>
</dbReference>
<reference evidence="7" key="2">
    <citation type="submission" date="2023-06" db="EMBL/GenBank/DDBJ databases">
        <authorList>
            <consortium name="Lawrence Berkeley National Laboratory"/>
            <person name="Mondo S.J."/>
            <person name="Hensen N."/>
            <person name="Bonometti L."/>
            <person name="Westerberg I."/>
            <person name="Brannstrom I.O."/>
            <person name="Guillou S."/>
            <person name="Cros-Aarteil S."/>
            <person name="Calhoun S."/>
            <person name="Haridas S."/>
            <person name="Kuo A."/>
            <person name="Pangilinan J."/>
            <person name="Riley R."/>
            <person name="Labutti K."/>
            <person name="Andreopoulos B."/>
            <person name="Lipzen A."/>
            <person name="Chen C."/>
            <person name="Yanf M."/>
            <person name="Daum C."/>
            <person name="Ng V."/>
            <person name="Clum A."/>
            <person name="Steindorff A."/>
            <person name="Ohm R."/>
            <person name="Martin F."/>
            <person name="Silar P."/>
            <person name="Natvig D."/>
            <person name="Lalanne C."/>
            <person name="Gautier V."/>
            <person name="Ament-Velasquez S.L."/>
            <person name="Kruys A."/>
            <person name="Hutchinson M.I."/>
            <person name="Powell A.J."/>
            <person name="Barry K."/>
            <person name="Miller A.N."/>
            <person name="Grigoriev I.V."/>
            <person name="Debuchy R."/>
            <person name="Gladieux P."/>
            <person name="Thoren M.H."/>
            <person name="Johannesson H."/>
        </authorList>
    </citation>
    <scope>NUCLEOTIDE SEQUENCE</scope>
    <source>
        <strain evidence="7">PSN324</strain>
    </source>
</reference>
<comment type="similarity">
    <text evidence="1 5">Belongs to the V-ATPase H subunit family.</text>
</comment>
<dbReference type="Pfam" id="PF11698">
    <property type="entry name" value="V-ATPase_H_C"/>
    <property type="match status" value="1"/>
</dbReference>
<dbReference type="Gene3D" id="1.25.40.150">
    <property type="entry name" value="V-type ATPase, subunit H, C-terminal domain"/>
    <property type="match status" value="1"/>
</dbReference>
<keyword evidence="4 5" id="KW-0406">Ion transport</keyword>
<evidence type="ECO:0000313" key="8">
    <source>
        <dbReference type="Proteomes" id="UP001321749"/>
    </source>
</evidence>
<evidence type="ECO:0000259" key="6">
    <source>
        <dbReference type="Pfam" id="PF11698"/>
    </source>
</evidence>
<dbReference type="InterPro" id="IPR011987">
    <property type="entry name" value="ATPase_V1-cplx_hsu_C"/>
</dbReference>
<dbReference type="FunFam" id="1.25.10.10:FF:000326">
    <property type="entry name" value="V-type proton ATPase subunit H"/>
    <property type="match status" value="1"/>
</dbReference>
<protein>
    <recommendedName>
        <fullName evidence="5">V-type proton ATPase subunit H</fullName>
    </recommendedName>
</protein>
<evidence type="ECO:0000256" key="4">
    <source>
        <dbReference type="ARBA" id="ARBA00023065"/>
    </source>
</evidence>
<dbReference type="PANTHER" id="PTHR10698:SF0">
    <property type="entry name" value="V-TYPE PROTON ATPASE SUBUNIT H"/>
    <property type="match status" value="1"/>
</dbReference>
<dbReference type="Proteomes" id="UP001321749">
    <property type="component" value="Unassembled WGS sequence"/>
</dbReference>
<dbReference type="EMBL" id="MU864998">
    <property type="protein sequence ID" value="KAK4461036.1"/>
    <property type="molecule type" value="Genomic_DNA"/>
</dbReference>
<feature type="domain" description="ATPase V1 complex subunit H C-terminal" evidence="6">
    <location>
        <begin position="358"/>
        <end position="476"/>
    </location>
</feature>
<evidence type="ECO:0000256" key="2">
    <source>
        <dbReference type="ARBA" id="ARBA00022448"/>
    </source>
</evidence>
<name>A0AAV9HJP1_9PEZI</name>
<keyword evidence="2 5" id="KW-0813">Transport</keyword>
<dbReference type="GO" id="GO:0000221">
    <property type="term" value="C:vacuolar proton-transporting V-type ATPase, V1 domain"/>
    <property type="evidence" value="ECO:0007669"/>
    <property type="project" value="UniProtKB-UniRule"/>
</dbReference>
<evidence type="ECO:0000313" key="7">
    <source>
        <dbReference type="EMBL" id="KAK4461036.1"/>
    </source>
</evidence>
<keyword evidence="3 5" id="KW-0375">Hydrogen ion transport</keyword>
<dbReference type="PANTHER" id="PTHR10698">
    <property type="entry name" value="V-TYPE PROTON ATPASE SUBUNIT H"/>
    <property type="match status" value="1"/>
</dbReference>
<evidence type="ECO:0000256" key="3">
    <source>
        <dbReference type="ARBA" id="ARBA00022781"/>
    </source>
</evidence>
<comment type="subunit">
    <text evidence="5">V-ATPase is a heteromultimeric enzyme made up of two complexes: the ATP-hydrolytic V1 complex and the proton translocation V0 complex.</text>
</comment>